<feature type="transmembrane region" description="Helical" evidence="1">
    <location>
        <begin position="51"/>
        <end position="75"/>
    </location>
</feature>
<reference evidence="2 3" key="1">
    <citation type="submission" date="2021-01" db="EMBL/GenBank/DDBJ databases">
        <title>Genome sequencing of apramycin resistant K. pneumoniae.</title>
        <authorList>
            <person name="Chen L."/>
            <person name="Kreiswirth B."/>
        </authorList>
    </citation>
    <scope>NUCLEOTIDE SEQUENCE [LARGE SCALE GENOMIC DNA]</scope>
    <source>
        <strain evidence="2 3">59493</strain>
        <plasmid evidence="2 3">p59493-45.9</plasmid>
    </source>
</reference>
<evidence type="ECO:0000256" key="1">
    <source>
        <dbReference type="SAM" id="Phobius"/>
    </source>
</evidence>
<gene>
    <name evidence="2" type="ORF">JMZ77_26945</name>
</gene>
<keyword evidence="2" id="KW-0614">Plasmid</keyword>
<sequence length="122" mass="13536">MMSIIMKLMKYIKNDFFRVMLGLFIMSISILTVLRIPEGVVEELNQDDRINILLLFVAGIGITITGLVPILMNIIHKLLKTEGKKFIAGVIMVGMAFFIPPGSIYGLIPILGTLIIFTILIG</sequence>
<accession>A0AAX1L419</accession>
<dbReference type="AlphaFoldDB" id="A0AAX1L419"/>
<evidence type="ECO:0008006" key="4">
    <source>
        <dbReference type="Google" id="ProtNLM"/>
    </source>
</evidence>
<dbReference type="EMBL" id="CP068607">
    <property type="protein sequence ID" value="QQZ74424.1"/>
    <property type="molecule type" value="Genomic_DNA"/>
</dbReference>
<proteinExistence type="predicted"/>
<name>A0AAX1L419_KLEPN</name>
<protein>
    <recommendedName>
        <fullName evidence="4">Permease</fullName>
    </recommendedName>
</protein>
<evidence type="ECO:0000313" key="3">
    <source>
        <dbReference type="Proteomes" id="UP000595568"/>
    </source>
</evidence>
<evidence type="ECO:0000313" key="2">
    <source>
        <dbReference type="EMBL" id="QQZ74424.1"/>
    </source>
</evidence>
<dbReference type="RefSeq" id="WP_202808830.1">
    <property type="nucleotide sequence ID" value="NZ_CP068607.1"/>
</dbReference>
<keyword evidence="1" id="KW-0812">Transmembrane</keyword>
<feature type="transmembrane region" description="Helical" evidence="1">
    <location>
        <begin position="87"/>
        <end position="120"/>
    </location>
</feature>
<keyword evidence="1" id="KW-1133">Transmembrane helix</keyword>
<dbReference type="Proteomes" id="UP000595568">
    <property type="component" value="Plasmid p59493-45.9"/>
</dbReference>
<keyword evidence="1" id="KW-0472">Membrane</keyword>
<geneLocation type="plasmid" evidence="2 3">
    <name>p59493-45.9</name>
</geneLocation>
<organism evidence="2 3">
    <name type="scientific">Klebsiella pneumoniae</name>
    <dbReference type="NCBI Taxonomy" id="573"/>
    <lineage>
        <taxon>Bacteria</taxon>
        <taxon>Pseudomonadati</taxon>
        <taxon>Pseudomonadota</taxon>
        <taxon>Gammaproteobacteria</taxon>
        <taxon>Enterobacterales</taxon>
        <taxon>Enterobacteriaceae</taxon>
        <taxon>Klebsiella/Raoultella group</taxon>
        <taxon>Klebsiella</taxon>
        <taxon>Klebsiella pneumoniae complex</taxon>
    </lineage>
</organism>